<evidence type="ECO:0000313" key="2">
    <source>
        <dbReference type="Proteomes" id="UP000030686"/>
    </source>
</evidence>
<organism evidence="1 2">
    <name type="scientific">Penicillium roqueforti (strain FM164)</name>
    <dbReference type="NCBI Taxonomy" id="1365484"/>
    <lineage>
        <taxon>Eukaryota</taxon>
        <taxon>Fungi</taxon>
        <taxon>Dikarya</taxon>
        <taxon>Ascomycota</taxon>
        <taxon>Pezizomycotina</taxon>
        <taxon>Eurotiomycetes</taxon>
        <taxon>Eurotiomycetidae</taxon>
        <taxon>Eurotiales</taxon>
        <taxon>Aspergillaceae</taxon>
        <taxon>Penicillium</taxon>
    </lineage>
</organism>
<dbReference type="Proteomes" id="UP000030686">
    <property type="component" value="Unassembled WGS sequence"/>
</dbReference>
<evidence type="ECO:0000313" key="1">
    <source>
        <dbReference type="EMBL" id="CDM26220.1"/>
    </source>
</evidence>
<keyword evidence="2" id="KW-1185">Reference proteome</keyword>
<dbReference type="AlphaFoldDB" id="W6PQP8"/>
<dbReference type="EMBL" id="HG792015">
    <property type="protein sequence ID" value="CDM26220.1"/>
    <property type="molecule type" value="Genomic_DNA"/>
</dbReference>
<sequence length="44" mass="4913">MNHISRIHLHFLRNAPRNIVALEISPARPKLSYASGETGPGFSR</sequence>
<accession>W6PQP8</accession>
<proteinExistence type="predicted"/>
<reference evidence="1" key="1">
    <citation type="journal article" date="2014" name="Nat. Commun.">
        <title>Multiple recent horizontal transfers of a large genomic region in cheese making fungi.</title>
        <authorList>
            <person name="Cheeseman K."/>
            <person name="Ropars J."/>
            <person name="Renault P."/>
            <person name="Dupont J."/>
            <person name="Gouzy J."/>
            <person name="Branca A."/>
            <person name="Abraham A.L."/>
            <person name="Ceppi M."/>
            <person name="Conseiller E."/>
            <person name="Debuchy R."/>
            <person name="Malagnac F."/>
            <person name="Goarin A."/>
            <person name="Silar P."/>
            <person name="Lacoste S."/>
            <person name="Sallet E."/>
            <person name="Bensimon A."/>
            <person name="Giraud T."/>
            <person name="Brygoo Y."/>
        </authorList>
    </citation>
    <scope>NUCLEOTIDE SEQUENCE [LARGE SCALE GENOMIC DNA]</scope>
    <source>
        <strain evidence="1">FM164</strain>
    </source>
</reference>
<gene>
    <name evidence="1" type="ORF">PROQFM164_S01g000029</name>
</gene>
<protein>
    <submittedName>
        <fullName evidence="1">Genomic scaffold, ProqFM164S01</fullName>
    </submittedName>
</protein>
<name>W6PQP8_PENRF</name>